<evidence type="ECO:0000313" key="3">
    <source>
        <dbReference type="Proteomes" id="UP000182860"/>
    </source>
</evidence>
<dbReference type="CDD" id="cd09279">
    <property type="entry name" value="RNase_HI_like"/>
    <property type="match status" value="1"/>
</dbReference>
<dbReference type="PANTHER" id="PTHR46387">
    <property type="entry name" value="POLYNUCLEOTIDYL TRANSFERASE, RIBONUCLEASE H-LIKE SUPERFAMILY PROTEIN"/>
    <property type="match status" value="1"/>
</dbReference>
<evidence type="ECO:0000313" key="2">
    <source>
        <dbReference type="EMBL" id="OIO07056.1"/>
    </source>
</evidence>
<comment type="caution">
    <text evidence="2">The sequence shown here is derived from an EMBL/GenBank/DDBJ whole genome shotgun (WGS) entry which is preliminary data.</text>
</comment>
<feature type="domain" description="RNase H type-1" evidence="1">
    <location>
        <begin position="2"/>
        <end position="133"/>
    </location>
</feature>
<dbReference type="EMBL" id="MNUV01000052">
    <property type="protein sequence ID" value="OIO07056.1"/>
    <property type="molecule type" value="Genomic_DNA"/>
</dbReference>
<gene>
    <name evidence="2" type="ORF">AUJ35_02895</name>
</gene>
<dbReference type="SUPFAM" id="SSF53098">
    <property type="entry name" value="Ribonuclease H-like"/>
    <property type="match status" value="1"/>
</dbReference>
<reference evidence="2 3" key="1">
    <citation type="journal article" date="2016" name="Environ. Microbiol.">
        <title>Genomic resolution of a cold subsurface aquifer community provides metabolic insights for novel microbes adapted to high CO concentrations.</title>
        <authorList>
            <person name="Probst A.J."/>
            <person name="Castelle C.J."/>
            <person name="Singh A."/>
            <person name="Brown C.T."/>
            <person name="Anantharaman K."/>
            <person name="Sharon I."/>
            <person name="Hug L.A."/>
            <person name="Burstein D."/>
            <person name="Emerson J.B."/>
            <person name="Thomas B.C."/>
            <person name="Banfield J.F."/>
        </authorList>
    </citation>
    <scope>NUCLEOTIDE SEQUENCE [LARGE SCALE GENOMIC DNA]</scope>
    <source>
        <strain evidence="2">CG1_02_41_21</strain>
    </source>
</reference>
<evidence type="ECO:0000259" key="1">
    <source>
        <dbReference type="PROSITE" id="PS50879"/>
    </source>
</evidence>
<dbReference type="AlphaFoldDB" id="A0A1J4T6D4"/>
<dbReference type="InterPro" id="IPR012337">
    <property type="entry name" value="RNaseH-like_sf"/>
</dbReference>
<dbReference type="Proteomes" id="UP000182860">
    <property type="component" value="Unassembled WGS sequence"/>
</dbReference>
<sequence length="136" mass="15453">MNHKKIIIYTDGGARGNPGPSGIGVVIYNENKELIEEHSDFLGIATNNQAEYKAVILALKKAQLLEAEELHFYLDSELVVKQLRGEYKVKNKDLASLFLEIHNLAVNFKKISYTHIRRELNQEADRLANEAMDRGE</sequence>
<name>A0A1J4T6D4_9BACT</name>
<proteinExistence type="predicted"/>
<accession>A0A1J4T6D4</accession>
<dbReference type="Pfam" id="PF13456">
    <property type="entry name" value="RVT_3"/>
    <property type="match status" value="1"/>
</dbReference>
<dbReference type="FunFam" id="3.30.420.10:FF:000076">
    <property type="entry name" value="RBR-type E3 ubiquitin transferase"/>
    <property type="match status" value="1"/>
</dbReference>
<organism evidence="2 3">
    <name type="scientific">Candidatus Falkowbacteria bacterium CG1_02_41_21</name>
    <dbReference type="NCBI Taxonomy" id="1805147"/>
    <lineage>
        <taxon>Bacteria</taxon>
        <taxon>Candidatus Falkowiibacteriota</taxon>
    </lineage>
</organism>
<dbReference type="InterPro" id="IPR036397">
    <property type="entry name" value="RNaseH_sf"/>
</dbReference>
<dbReference type="PANTHER" id="PTHR46387:SF2">
    <property type="entry name" value="RIBONUCLEASE HI"/>
    <property type="match status" value="1"/>
</dbReference>
<dbReference type="InterPro" id="IPR002156">
    <property type="entry name" value="RNaseH_domain"/>
</dbReference>
<dbReference type="Gene3D" id="3.30.420.10">
    <property type="entry name" value="Ribonuclease H-like superfamily/Ribonuclease H"/>
    <property type="match status" value="1"/>
</dbReference>
<dbReference type="GO" id="GO:0003676">
    <property type="term" value="F:nucleic acid binding"/>
    <property type="evidence" value="ECO:0007669"/>
    <property type="project" value="InterPro"/>
</dbReference>
<dbReference type="PROSITE" id="PS50879">
    <property type="entry name" value="RNASE_H_1"/>
    <property type="match status" value="1"/>
</dbReference>
<dbReference type="GO" id="GO:0004523">
    <property type="term" value="F:RNA-DNA hybrid ribonuclease activity"/>
    <property type="evidence" value="ECO:0007669"/>
    <property type="project" value="InterPro"/>
</dbReference>
<protein>
    <recommendedName>
        <fullName evidence="1">RNase H type-1 domain-containing protein</fullName>
    </recommendedName>
</protein>